<comment type="caution">
    <text evidence="4">The sequence shown here is derived from an EMBL/GenBank/DDBJ whole genome shotgun (WGS) entry which is preliminary data.</text>
</comment>
<comment type="similarity">
    <text evidence="1">Belongs to the glycosyltransferase 2 family. WaaE/KdtX subfamily.</text>
</comment>
<dbReference type="AlphaFoldDB" id="A0A3E5HDN3"/>
<dbReference type="CDD" id="cd02511">
    <property type="entry name" value="Beta4Glucosyltransferase"/>
    <property type="match status" value="1"/>
</dbReference>
<dbReference type="SUPFAM" id="SSF53448">
    <property type="entry name" value="Nucleotide-diphospho-sugar transferases"/>
    <property type="match status" value="1"/>
</dbReference>
<evidence type="ECO:0000313" key="4">
    <source>
        <dbReference type="EMBL" id="KAB4478078.1"/>
    </source>
</evidence>
<organism evidence="4 6">
    <name type="scientific">Bacteroides thetaiotaomicron</name>
    <dbReference type="NCBI Taxonomy" id="818"/>
    <lineage>
        <taxon>Bacteria</taxon>
        <taxon>Pseudomonadati</taxon>
        <taxon>Bacteroidota</taxon>
        <taxon>Bacteroidia</taxon>
        <taxon>Bacteroidales</taxon>
        <taxon>Bacteroidaceae</taxon>
        <taxon>Bacteroides</taxon>
    </lineage>
</organism>
<dbReference type="Proteomes" id="UP000460317">
    <property type="component" value="Unassembled WGS sequence"/>
</dbReference>
<dbReference type="PANTHER" id="PTHR43630:SF2">
    <property type="entry name" value="GLYCOSYLTRANSFERASE"/>
    <property type="match status" value="1"/>
</dbReference>
<dbReference type="EMBL" id="WCSB01000022">
    <property type="protein sequence ID" value="KAB4449215.1"/>
    <property type="molecule type" value="Genomic_DNA"/>
</dbReference>
<dbReference type="EMBL" id="WCRS01000002">
    <property type="protein sequence ID" value="KAB4478078.1"/>
    <property type="molecule type" value="Genomic_DNA"/>
</dbReference>
<gene>
    <name evidence="4" type="ORF">GAN59_03990</name>
    <name evidence="3" type="ORF">GAN93_19395</name>
</gene>
<sequence>MTDITAIILTKNEEVNIERCIKSLNGVADRICVVDSGSTDRTVEIAESLGAEIFHHEPFNHYAAQFNWALDNVGVKTTWVYRIDADEVVTSELGAEIVAACKKHHDDDVNGFVMKFLIAFMGTFLKHGGMYPFYNLTIFKFGKGRYENRAMGEHVILSEGKSLDLKNDCLHYDSKSLDAWIHKHNWYATREVADYFSTRSVGQADPNTLYHEAKKTSKLRDGFYYRMPKFLRAKFYFWYRYYIKLGFLDGKAGYVHAYLQAYWFRFLVDAKIMEQEIKQKRESHEG</sequence>
<evidence type="ECO:0000313" key="5">
    <source>
        <dbReference type="Proteomes" id="UP000460317"/>
    </source>
</evidence>
<dbReference type="InterPro" id="IPR001173">
    <property type="entry name" value="Glyco_trans_2-like"/>
</dbReference>
<dbReference type="Pfam" id="PF00535">
    <property type="entry name" value="Glycos_transf_2"/>
    <property type="match status" value="1"/>
</dbReference>
<evidence type="ECO:0000313" key="6">
    <source>
        <dbReference type="Proteomes" id="UP000488521"/>
    </source>
</evidence>
<name>A0A3E5HDN3_BACT4</name>
<dbReference type="RefSeq" id="WP_130041874.1">
    <property type="nucleotide sequence ID" value="NZ_CAXTFL010000010.1"/>
</dbReference>
<dbReference type="InterPro" id="IPR029044">
    <property type="entry name" value="Nucleotide-diphossugar_trans"/>
</dbReference>
<keyword evidence="4" id="KW-0808">Transferase</keyword>
<dbReference type="GO" id="GO:0016740">
    <property type="term" value="F:transferase activity"/>
    <property type="evidence" value="ECO:0007669"/>
    <property type="project" value="UniProtKB-KW"/>
</dbReference>
<evidence type="ECO:0000256" key="1">
    <source>
        <dbReference type="ARBA" id="ARBA00038494"/>
    </source>
</evidence>
<evidence type="ECO:0000313" key="3">
    <source>
        <dbReference type="EMBL" id="KAB4449215.1"/>
    </source>
</evidence>
<dbReference type="PANTHER" id="PTHR43630">
    <property type="entry name" value="POLY-BETA-1,6-N-ACETYL-D-GLUCOSAMINE SYNTHASE"/>
    <property type="match status" value="1"/>
</dbReference>
<evidence type="ECO:0000259" key="2">
    <source>
        <dbReference type="Pfam" id="PF00535"/>
    </source>
</evidence>
<dbReference type="Proteomes" id="UP000488521">
    <property type="component" value="Unassembled WGS sequence"/>
</dbReference>
<accession>A0A3E5HDN3</accession>
<feature type="domain" description="Glycosyltransferase 2-like" evidence="2">
    <location>
        <begin position="6"/>
        <end position="118"/>
    </location>
</feature>
<protein>
    <submittedName>
        <fullName evidence="4">Glycosyltransferase family 2 protein</fullName>
    </submittedName>
</protein>
<dbReference type="Gene3D" id="3.90.550.10">
    <property type="entry name" value="Spore Coat Polysaccharide Biosynthesis Protein SpsA, Chain A"/>
    <property type="match status" value="1"/>
</dbReference>
<reference evidence="5 6" key="1">
    <citation type="journal article" date="2019" name="Nat. Med.">
        <title>A library of human gut bacterial isolates paired with longitudinal multiomics data enables mechanistic microbiome research.</title>
        <authorList>
            <person name="Poyet M."/>
            <person name="Groussin M."/>
            <person name="Gibbons S.M."/>
            <person name="Avila-Pacheco J."/>
            <person name="Jiang X."/>
            <person name="Kearney S.M."/>
            <person name="Perrotta A.R."/>
            <person name="Berdy B."/>
            <person name="Zhao S."/>
            <person name="Lieberman T.D."/>
            <person name="Swanson P.K."/>
            <person name="Smith M."/>
            <person name="Roesemann S."/>
            <person name="Alexander J.E."/>
            <person name="Rich S.A."/>
            <person name="Livny J."/>
            <person name="Vlamakis H."/>
            <person name="Clish C."/>
            <person name="Bullock K."/>
            <person name="Deik A."/>
            <person name="Scott J."/>
            <person name="Pierce K.A."/>
            <person name="Xavier R.J."/>
            <person name="Alm E.J."/>
        </authorList>
    </citation>
    <scope>NUCLEOTIDE SEQUENCE [LARGE SCALE GENOMIC DNA]</scope>
    <source>
        <strain evidence="4 6">BIOML-A156</strain>
        <strain evidence="3 5">BIOML-A165</strain>
    </source>
</reference>
<proteinExistence type="inferred from homology"/>